<sequence length="165" mass="17639">MSSRTRARGVKVAGVTTVRIPRQRGRRRSDPFVVVVPERPSLAREVLGFLGGLLWRSRRALAPTGLAVLLPVVAGLLHLMAWWSGLVLAPAAAGPLVWLLIVQRRRPAGGAVLAWRAGVAALAASALAWLATAAGCGPLAGALELWWLLMLITAQSAWLVVRRTH</sequence>
<feature type="transmembrane region" description="Helical" evidence="1">
    <location>
        <begin position="113"/>
        <end position="133"/>
    </location>
</feature>
<protein>
    <recommendedName>
        <fullName evidence="4">Integral membrane protein</fullName>
    </recommendedName>
</protein>
<dbReference type="Proteomes" id="UP001052655">
    <property type="component" value="Unassembled WGS sequence"/>
</dbReference>
<comment type="caution">
    <text evidence="2">The sequence shown here is derived from an EMBL/GenBank/DDBJ whole genome shotgun (WGS) entry which is preliminary data.</text>
</comment>
<feature type="transmembrane region" description="Helical" evidence="1">
    <location>
        <begin position="60"/>
        <end position="77"/>
    </location>
</feature>
<keyword evidence="1" id="KW-0812">Transmembrane</keyword>
<evidence type="ECO:0008006" key="4">
    <source>
        <dbReference type="Google" id="ProtNLM"/>
    </source>
</evidence>
<dbReference type="EMBL" id="BNDX01000008">
    <property type="protein sequence ID" value="GHI31577.1"/>
    <property type="molecule type" value="Genomic_DNA"/>
</dbReference>
<keyword evidence="1" id="KW-0472">Membrane</keyword>
<evidence type="ECO:0000313" key="3">
    <source>
        <dbReference type="Proteomes" id="UP001052655"/>
    </source>
</evidence>
<evidence type="ECO:0000313" key="2">
    <source>
        <dbReference type="EMBL" id="GHI31577.1"/>
    </source>
</evidence>
<proteinExistence type="predicted"/>
<keyword evidence="3" id="KW-1185">Reference proteome</keyword>
<feature type="transmembrane region" description="Helical" evidence="1">
    <location>
        <begin position="145"/>
        <end position="161"/>
    </location>
</feature>
<organism evidence="2 3">
    <name type="scientific">Streptomyces daghestanicus</name>
    <dbReference type="NCBI Taxonomy" id="66885"/>
    <lineage>
        <taxon>Bacteria</taxon>
        <taxon>Bacillati</taxon>
        <taxon>Actinomycetota</taxon>
        <taxon>Actinomycetes</taxon>
        <taxon>Kitasatosporales</taxon>
        <taxon>Streptomycetaceae</taxon>
        <taxon>Streptomyces</taxon>
    </lineage>
</organism>
<keyword evidence="1" id="KW-1133">Transmembrane helix</keyword>
<feature type="transmembrane region" description="Helical" evidence="1">
    <location>
        <begin position="83"/>
        <end position="101"/>
    </location>
</feature>
<evidence type="ECO:0000256" key="1">
    <source>
        <dbReference type="SAM" id="Phobius"/>
    </source>
</evidence>
<accession>A0ABQ3Q2V2</accession>
<name>A0ABQ3Q2V2_9ACTN</name>
<gene>
    <name evidence="2" type="ORF">Sdagh_33070</name>
</gene>
<dbReference type="RefSeq" id="WP_190076686.1">
    <property type="nucleotide sequence ID" value="NZ_BMTC01000003.1"/>
</dbReference>
<reference evidence="2" key="1">
    <citation type="submission" date="2024-05" db="EMBL/GenBank/DDBJ databases">
        <title>Whole genome shotgun sequence of Streptomyces daghestanicus NBRC 12762.</title>
        <authorList>
            <person name="Komaki H."/>
            <person name="Tamura T."/>
        </authorList>
    </citation>
    <scope>NUCLEOTIDE SEQUENCE</scope>
    <source>
        <strain evidence="2">NBRC 12762</strain>
    </source>
</reference>